<sequence>MDQDLTSHIILSEDDLLPGEQRLHLKLKSDPRLSLTLPYEIEFSIERGEDDHDKPVLFRWSPYSNGFSSSGFVLLHHTINGPEPIEIDHSNLVNLREDEVLVVNGYNHFLWELSRGDSVKFLVTLPEKYQKSLAPGEKYELLWPGSKITQWDWGTIREHMYQELTNQPEKESRLILLGGPHVSFTPEMESEPWPQRAEYEAREGFIMASVKEQQWRQAQQRSRAPQPEPNPGAPTLSVVLECSKILSRNTIFNVAVKVTYDAKATAKPIIFHTHVFDTSDKFQLYRRCDNDWEVCDNENGGDGGFLITDEDDIPVNVSQDDKFVSLRPGESWITSQRLQGERWSEIPEDTKDGETFRYAFEGATVDWWDWGSKNEHSETVVKLPCWLVGPVVEPADNAGRTKLAVPASDPVEFSVEGLGSDPRI</sequence>
<proteinExistence type="predicted"/>
<gene>
    <name evidence="1" type="ORF">CC78DRAFT_489466</name>
</gene>
<organism evidence="1 2">
    <name type="scientific">Lojkania enalia</name>
    <dbReference type="NCBI Taxonomy" id="147567"/>
    <lineage>
        <taxon>Eukaryota</taxon>
        <taxon>Fungi</taxon>
        <taxon>Dikarya</taxon>
        <taxon>Ascomycota</taxon>
        <taxon>Pezizomycotina</taxon>
        <taxon>Dothideomycetes</taxon>
        <taxon>Pleosporomycetidae</taxon>
        <taxon>Pleosporales</taxon>
        <taxon>Pleosporales incertae sedis</taxon>
        <taxon>Lojkania</taxon>
    </lineage>
</organism>
<evidence type="ECO:0000313" key="2">
    <source>
        <dbReference type="Proteomes" id="UP000800093"/>
    </source>
</evidence>
<dbReference type="AlphaFoldDB" id="A0A9P4N365"/>
<accession>A0A9P4N365</accession>
<dbReference type="EMBL" id="ML986588">
    <property type="protein sequence ID" value="KAF2268065.1"/>
    <property type="molecule type" value="Genomic_DNA"/>
</dbReference>
<comment type="caution">
    <text evidence="1">The sequence shown here is derived from an EMBL/GenBank/DDBJ whole genome shotgun (WGS) entry which is preliminary data.</text>
</comment>
<name>A0A9P4N365_9PLEO</name>
<protein>
    <submittedName>
        <fullName evidence="1">Uncharacterized protein</fullName>
    </submittedName>
</protein>
<reference evidence="2" key="1">
    <citation type="journal article" date="2020" name="Stud. Mycol.">
        <title>101 Dothideomycetes genomes: A test case for predicting lifestyles and emergence of pathogens.</title>
        <authorList>
            <person name="Haridas S."/>
            <person name="Albert R."/>
            <person name="Binder M."/>
            <person name="Bloem J."/>
            <person name="LaButti K."/>
            <person name="Salamov A."/>
            <person name="Andreopoulos B."/>
            <person name="Baker S."/>
            <person name="Barry K."/>
            <person name="Bills G."/>
            <person name="Bluhm B."/>
            <person name="Cannon C."/>
            <person name="Castanera R."/>
            <person name="Culley D."/>
            <person name="Daum C."/>
            <person name="Ezra D."/>
            <person name="Gonzalez J."/>
            <person name="Henrissat B."/>
            <person name="Kuo A."/>
            <person name="Liang C."/>
            <person name="Lipzen A."/>
            <person name="Lutzoni F."/>
            <person name="Magnuson J."/>
            <person name="Mondo S."/>
            <person name="Nolan M."/>
            <person name="Ohm R."/>
            <person name="Pangilinan J."/>
            <person name="Park H.-J."/>
            <person name="Ramirez L."/>
            <person name="Alfaro M."/>
            <person name="Sun H."/>
            <person name="Tritt A."/>
            <person name="Yoshinaga Y."/>
            <person name="Zwiers L.-H."/>
            <person name="Turgeon B."/>
            <person name="Goodwin S."/>
            <person name="Spatafora J."/>
            <person name="Crous P."/>
            <person name="Grigoriev I."/>
        </authorList>
    </citation>
    <scope>NUCLEOTIDE SEQUENCE [LARGE SCALE GENOMIC DNA]</scope>
    <source>
        <strain evidence="2">CBS 304.66</strain>
    </source>
</reference>
<dbReference type="OrthoDB" id="4323953at2759"/>
<keyword evidence="2" id="KW-1185">Reference proteome</keyword>
<evidence type="ECO:0000313" key="1">
    <source>
        <dbReference type="EMBL" id="KAF2268065.1"/>
    </source>
</evidence>
<dbReference type="Proteomes" id="UP000800093">
    <property type="component" value="Unassembled WGS sequence"/>
</dbReference>